<keyword evidence="4 6" id="KW-1133">Transmembrane helix</keyword>
<sequence length="632" mass="71943">MTLLQIAFKNISRDKHTYFSYFISSTVTILLFYLFTAAAMHPNLNKIQDGSTLALALGAGNFIIYVFAFLFIGYSSWAFLGSRGRQLGIYTILGMSPKQMKKMLFGENMLIGISSLIAGLISGVLFSGLFFKLIRNIFVTVSFEIYLPVFPLLITIGLFLAMFLIISFITPCFISHKKVLWFLKSDKSYAENIEMSAGKIFLSVILLGMTICIMHPQVGNRLGDLWTYSVFLCVIGFIFLAVPQIGAVYAKIRKCSENHLKGVNLFADSEVSTALKENGHMMSLNAVLLTMSFLAICALGSMQSNVIEDVEHITPFAYTYIERPENMRAGRDISYLDKELLSDRSIQKISYVILRKKFTYGFLSESDFNKILSAKGKEAVNLGKHDVLILPGNSNTDIDKLSIREEAEQLLDTISVSEITVRPHKQIVSISGGFQEVYVLDDKSWETLYQKNAEGFYPEAYTGYEDPEWLNHLSKADELEKTLAHDDVDYDYTYAFTTLGNYYNTESLMRKLCTFVGFSVSLIFLIASISLIYFRLYTSLEREQKKYDSMYKLGFSQKEMYQTIRCKIQVLLWIPFITAILIMWAGVLYIDSQSAVSSFGISIKYSSIFIVVYFIFYHFVNSIYRRKFGEKI</sequence>
<feature type="transmembrane region" description="Helical" evidence="6">
    <location>
        <begin position="150"/>
        <end position="175"/>
    </location>
</feature>
<accession>A0A426DPF4</accession>
<feature type="transmembrane region" description="Helical" evidence="6">
    <location>
        <begin position="515"/>
        <end position="536"/>
    </location>
</feature>
<feature type="transmembrane region" description="Helical" evidence="6">
    <location>
        <begin position="21"/>
        <end position="41"/>
    </location>
</feature>
<keyword evidence="9" id="KW-1185">Reference proteome</keyword>
<feature type="domain" description="ABC3 transporter permease C-terminal" evidence="7">
    <location>
        <begin position="62"/>
        <end position="170"/>
    </location>
</feature>
<keyword evidence="3 6" id="KW-0812">Transmembrane</keyword>
<evidence type="ECO:0000256" key="4">
    <source>
        <dbReference type="ARBA" id="ARBA00022989"/>
    </source>
</evidence>
<evidence type="ECO:0000256" key="3">
    <source>
        <dbReference type="ARBA" id="ARBA00022692"/>
    </source>
</evidence>
<comment type="caution">
    <text evidence="8">The sequence shown here is derived from an EMBL/GenBank/DDBJ whole genome shotgun (WGS) entry which is preliminary data.</text>
</comment>
<keyword evidence="5 6" id="KW-0472">Membrane</keyword>
<feature type="transmembrane region" description="Helical" evidence="6">
    <location>
        <begin position="109"/>
        <end position="130"/>
    </location>
</feature>
<dbReference type="GO" id="GO:0005886">
    <property type="term" value="C:plasma membrane"/>
    <property type="evidence" value="ECO:0007669"/>
    <property type="project" value="UniProtKB-SubCell"/>
</dbReference>
<evidence type="ECO:0000259" key="7">
    <source>
        <dbReference type="Pfam" id="PF02687"/>
    </source>
</evidence>
<evidence type="ECO:0000256" key="1">
    <source>
        <dbReference type="ARBA" id="ARBA00004651"/>
    </source>
</evidence>
<dbReference type="PIRSF" id="PIRSF018968">
    <property type="entry name" value="ABC_permease_BceB"/>
    <property type="match status" value="1"/>
</dbReference>
<reference evidence="8" key="1">
    <citation type="submission" date="2018-10" db="EMBL/GenBank/DDBJ databases">
        <title>Schaedlerella arabinophila gen. nov. sp. nov., isolated from the mouse intestinal tract and comparative analysis with the genome of the closely related altered Schaedler flora strain ASF502.</title>
        <authorList>
            <person name="Miyake S."/>
            <person name="Soh M."/>
            <person name="Seedorf H."/>
        </authorList>
    </citation>
    <scope>NUCLEOTIDE SEQUENCE [LARGE SCALE GENOMIC DNA]</scope>
    <source>
        <strain evidence="8">DSM 106076</strain>
    </source>
</reference>
<dbReference type="RefSeq" id="WP_125129713.1">
    <property type="nucleotide sequence ID" value="NZ_RHJS01000002.1"/>
</dbReference>
<feature type="transmembrane region" description="Helical" evidence="6">
    <location>
        <begin position="282"/>
        <end position="302"/>
    </location>
</feature>
<feature type="transmembrane region" description="Helical" evidence="6">
    <location>
        <begin position="53"/>
        <end position="80"/>
    </location>
</feature>
<evidence type="ECO:0000256" key="2">
    <source>
        <dbReference type="ARBA" id="ARBA00022475"/>
    </source>
</evidence>
<evidence type="ECO:0000313" key="8">
    <source>
        <dbReference type="EMBL" id="RRK34614.1"/>
    </source>
</evidence>
<dbReference type="Proteomes" id="UP000274920">
    <property type="component" value="Unassembled WGS sequence"/>
</dbReference>
<dbReference type="PANTHER" id="PTHR46795:SF3">
    <property type="entry name" value="ABC TRANSPORTER PERMEASE"/>
    <property type="match status" value="1"/>
</dbReference>
<feature type="transmembrane region" description="Helical" evidence="6">
    <location>
        <begin position="602"/>
        <end position="620"/>
    </location>
</feature>
<evidence type="ECO:0000313" key="9">
    <source>
        <dbReference type="Proteomes" id="UP000274920"/>
    </source>
</evidence>
<proteinExistence type="inferred from homology"/>
<keyword evidence="2 6" id="KW-1003">Cell membrane</keyword>
<feature type="transmembrane region" description="Helical" evidence="6">
    <location>
        <begin position="228"/>
        <end position="250"/>
    </location>
</feature>
<dbReference type="Pfam" id="PF02687">
    <property type="entry name" value="FtsX"/>
    <property type="match status" value="1"/>
</dbReference>
<comment type="similarity">
    <text evidence="6">Belongs to the ABC-4 integral membrane protein family.</text>
</comment>
<dbReference type="InterPro" id="IPR003838">
    <property type="entry name" value="ABC3_permease_C"/>
</dbReference>
<dbReference type="InterPro" id="IPR052536">
    <property type="entry name" value="ABC-4_Integral_Memb_Prot"/>
</dbReference>
<feature type="transmembrane region" description="Helical" evidence="6">
    <location>
        <begin position="196"/>
        <end position="216"/>
    </location>
</feature>
<name>A0A426DPF4_9FIRM</name>
<evidence type="ECO:0000256" key="5">
    <source>
        <dbReference type="ARBA" id="ARBA00023136"/>
    </source>
</evidence>
<dbReference type="InterPro" id="IPR027022">
    <property type="entry name" value="ABC_permease_BceB-typ"/>
</dbReference>
<dbReference type="AlphaFoldDB" id="A0A426DPF4"/>
<dbReference type="GO" id="GO:0055085">
    <property type="term" value="P:transmembrane transport"/>
    <property type="evidence" value="ECO:0007669"/>
    <property type="project" value="UniProtKB-UniRule"/>
</dbReference>
<comment type="subcellular location">
    <subcellularLocation>
        <location evidence="1 6">Cell membrane</location>
        <topology evidence="1 6">Multi-pass membrane protein</topology>
    </subcellularLocation>
</comment>
<organism evidence="8 9">
    <name type="scientific">Schaedlerella arabinosiphila</name>
    <dbReference type="NCBI Taxonomy" id="2044587"/>
    <lineage>
        <taxon>Bacteria</taxon>
        <taxon>Bacillati</taxon>
        <taxon>Bacillota</taxon>
        <taxon>Clostridia</taxon>
        <taxon>Lachnospirales</taxon>
        <taxon>Lachnospiraceae</taxon>
        <taxon>Schaedlerella</taxon>
    </lineage>
</organism>
<dbReference type="PANTHER" id="PTHR46795">
    <property type="entry name" value="ABC TRANSPORTER PERMEASE-RELATED-RELATED"/>
    <property type="match status" value="1"/>
</dbReference>
<dbReference type="EMBL" id="RHJS01000002">
    <property type="protein sequence ID" value="RRK34614.1"/>
    <property type="molecule type" value="Genomic_DNA"/>
</dbReference>
<feature type="transmembrane region" description="Helical" evidence="6">
    <location>
        <begin position="570"/>
        <end position="590"/>
    </location>
</feature>
<protein>
    <submittedName>
        <fullName evidence="8">ABC transporter permease</fullName>
    </submittedName>
</protein>
<keyword evidence="6" id="KW-0813">Transport</keyword>
<evidence type="ECO:0000256" key="6">
    <source>
        <dbReference type="PIRNR" id="PIRNR018968"/>
    </source>
</evidence>
<gene>
    <name evidence="8" type="ORF">EBB54_27200</name>
</gene>